<proteinExistence type="predicted"/>
<dbReference type="KEGG" id="mpd:MCP_2841"/>
<evidence type="ECO:0000256" key="2">
    <source>
        <dbReference type="ARBA" id="ARBA00023008"/>
    </source>
</evidence>
<dbReference type="PANTHER" id="PTHR36507:SF1">
    <property type="entry name" value="BLL1555 PROTEIN"/>
    <property type="match status" value="1"/>
</dbReference>
<evidence type="ECO:0000256" key="1">
    <source>
        <dbReference type="ARBA" id="ARBA00022723"/>
    </source>
</evidence>
<feature type="region of interest" description="Disordered" evidence="3">
    <location>
        <begin position="38"/>
        <end position="62"/>
    </location>
</feature>
<accession>D1Z2J1</accession>
<dbReference type="EMBL" id="AP011532">
    <property type="protein sequence ID" value="BAI62913.1"/>
    <property type="molecule type" value="Genomic_DNA"/>
</dbReference>
<dbReference type="InParanoid" id="D1Z2J1"/>
<dbReference type="Gene3D" id="2.60.40.420">
    <property type="entry name" value="Cupredoxins - blue copper proteins"/>
    <property type="match status" value="1"/>
</dbReference>
<dbReference type="GO" id="GO:0005507">
    <property type="term" value="F:copper ion binding"/>
    <property type="evidence" value="ECO:0007669"/>
    <property type="project" value="InterPro"/>
</dbReference>
<dbReference type="SUPFAM" id="SSF49503">
    <property type="entry name" value="Cupredoxins"/>
    <property type="match status" value="1"/>
</dbReference>
<dbReference type="STRING" id="304371.MCP_2841"/>
<reference evidence="5 6" key="2">
    <citation type="journal article" date="2008" name="Int. J. Syst. Evol. Microbiol.">
        <title>Methanocella paludicola gen. nov., sp. nov., a methane-producing archaeon, the first isolate of the lineage 'Rice Cluster I', and proposal of the new archaeal order Methanocellales ord. nov.</title>
        <authorList>
            <person name="Sakai S."/>
            <person name="Imachi H."/>
            <person name="Hanada S."/>
            <person name="Ohashi A."/>
            <person name="Harada H."/>
            <person name="Kamagata Y."/>
        </authorList>
    </citation>
    <scope>NUCLEOTIDE SEQUENCE [LARGE SCALE GENOMIC DNA]</scope>
    <source>
        <strain evidence="6">DSM 17711 / JCM 13418 / NBRC 101707 / SANAE</strain>
    </source>
</reference>
<dbReference type="eggNOG" id="arCOG02929">
    <property type="taxonomic scope" value="Archaea"/>
</dbReference>
<name>D1Z2J1_METPS</name>
<dbReference type="PANTHER" id="PTHR36507">
    <property type="entry name" value="BLL1555 PROTEIN"/>
    <property type="match status" value="1"/>
</dbReference>
<organism evidence="5 6">
    <name type="scientific">Methanocella paludicola (strain DSM 17711 / JCM 13418 / NBRC 101707 / SANAE)</name>
    <dbReference type="NCBI Taxonomy" id="304371"/>
    <lineage>
        <taxon>Archaea</taxon>
        <taxon>Methanobacteriati</taxon>
        <taxon>Methanobacteriota</taxon>
        <taxon>Stenosarchaea group</taxon>
        <taxon>Methanomicrobia</taxon>
        <taxon>Methanocellales</taxon>
        <taxon>Methanocellaceae</taxon>
        <taxon>Methanocella</taxon>
    </lineage>
</organism>
<keyword evidence="2" id="KW-0186">Copper</keyword>
<dbReference type="InterPro" id="IPR008972">
    <property type="entry name" value="Cupredoxin"/>
</dbReference>
<dbReference type="AlphaFoldDB" id="D1Z2J1"/>
<reference evidence="6" key="3">
    <citation type="journal article" date="2011" name="PLoS ONE">
        <title>Genome sequence of a mesophilic hydrogenotrophic methanogen Methanocella paludicola, the first cultivated representative of the order Methanocellales.</title>
        <authorList>
            <person name="Sakai S."/>
            <person name="Takaki Y."/>
            <person name="Shimamura S."/>
            <person name="Sekine M."/>
            <person name="Tajima T."/>
            <person name="Kosugi H."/>
            <person name="Ichikawa N."/>
            <person name="Tasumi E."/>
            <person name="Hiraki A.T."/>
            <person name="Shimizu A."/>
            <person name="Kato Y."/>
            <person name="Nishiko R."/>
            <person name="Mori K."/>
            <person name="Fujita N."/>
            <person name="Imachi H."/>
            <person name="Takai K."/>
        </authorList>
    </citation>
    <scope>NUCLEOTIDE SEQUENCE [LARGE SCALE GENOMIC DNA]</scope>
    <source>
        <strain evidence="6">DSM 17711 / JCM 13418 / NBRC 101707 / SANAE</strain>
    </source>
</reference>
<dbReference type="GO" id="GO:0009055">
    <property type="term" value="F:electron transfer activity"/>
    <property type="evidence" value="ECO:0007669"/>
    <property type="project" value="InterPro"/>
</dbReference>
<dbReference type="OrthoDB" id="11836at2157"/>
<dbReference type="InterPro" id="IPR000923">
    <property type="entry name" value="BlueCu_1"/>
</dbReference>
<dbReference type="Pfam" id="PF00127">
    <property type="entry name" value="Copper-bind"/>
    <property type="match status" value="1"/>
</dbReference>
<protein>
    <submittedName>
        <fullName evidence="5">Copper binding protein</fullName>
    </submittedName>
</protein>
<evidence type="ECO:0000256" key="3">
    <source>
        <dbReference type="SAM" id="MobiDB-lite"/>
    </source>
</evidence>
<keyword evidence="6" id="KW-1185">Reference proteome</keyword>
<feature type="domain" description="Blue (type 1) copper" evidence="4">
    <location>
        <begin position="65"/>
        <end position="140"/>
    </location>
</feature>
<feature type="compositionally biased region" description="Low complexity" evidence="3">
    <location>
        <begin position="45"/>
        <end position="62"/>
    </location>
</feature>
<reference evidence="5 6" key="1">
    <citation type="journal article" date="2007" name="Appl. Environ. Microbiol.">
        <title>Isolation of key methanogens for global methane emission from rice paddy fields: a novel isolate affiliated with the clone cluster rice cluster I.</title>
        <authorList>
            <person name="Sakai S."/>
            <person name="Imachi H."/>
            <person name="Sekiguchi Y."/>
            <person name="Ohashi A."/>
            <person name="Harada H."/>
            <person name="Kamagata Y."/>
        </authorList>
    </citation>
    <scope>NUCLEOTIDE SEQUENCE [LARGE SCALE GENOMIC DNA]</scope>
    <source>
        <strain evidence="6">DSM 17711 / JCM 13418 / NBRC 101707 / SANAE</strain>
    </source>
</reference>
<dbReference type="RefSeq" id="WP_012901583.1">
    <property type="nucleotide sequence ID" value="NC_013665.1"/>
</dbReference>
<dbReference type="SMR" id="D1Z2J1"/>
<evidence type="ECO:0000259" key="4">
    <source>
        <dbReference type="Pfam" id="PF00127"/>
    </source>
</evidence>
<dbReference type="PROSITE" id="PS51257">
    <property type="entry name" value="PROKAR_LIPOPROTEIN"/>
    <property type="match status" value="1"/>
</dbReference>
<evidence type="ECO:0000313" key="5">
    <source>
        <dbReference type="EMBL" id="BAI62913.1"/>
    </source>
</evidence>
<dbReference type="InterPro" id="IPR052721">
    <property type="entry name" value="ET_Amicyanin"/>
</dbReference>
<dbReference type="Proteomes" id="UP000001882">
    <property type="component" value="Chromosome"/>
</dbReference>
<sequence length="141" mass="14684">MKIDWIHVIILVLAITAISGCSTPGPVVTPTAVPATPTPFPPTPTATSTVVPTPSPTSTTPSSASVTISGFSFQPGEVTIARGGTVTWTNNDGTAHTIKFQDSESPALQNGKTYSKTFNVTGTFDYICGIHTYMNGKVIVV</sequence>
<evidence type="ECO:0000313" key="6">
    <source>
        <dbReference type="Proteomes" id="UP000001882"/>
    </source>
</evidence>
<gene>
    <name evidence="5" type="ordered locus">MCP_2841</name>
</gene>
<dbReference type="GeneID" id="8682519"/>
<dbReference type="PATRIC" id="fig|304371.9.peg.2909"/>
<keyword evidence="1" id="KW-0479">Metal-binding</keyword>